<comment type="subcellular location">
    <subcellularLocation>
        <location evidence="1">Cell inner membrane</location>
        <topology evidence="1">Peripheral membrane protein</topology>
    </subcellularLocation>
</comment>
<protein>
    <submittedName>
        <fullName evidence="10">Oligopeptide/dipeptide ABC transporter ATP-binding protein</fullName>
    </submittedName>
</protein>
<dbReference type="GO" id="GO:0005524">
    <property type="term" value="F:ATP binding"/>
    <property type="evidence" value="ECO:0007669"/>
    <property type="project" value="UniProtKB-KW"/>
</dbReference>
<comment type="caution">
    <text evidence="10">The sequence shown here is derived from an EMBL/GenBank/DDBJ whole genome shotgun (WGS) entry which is preliminary data.</text>
</comment>
<sequence length="332" mass="37324">MALLDIRNLTIEIETPTGLVKAVERVSITMAEGEIRALVGESGSGKSLIAKAILGVTKPTWRIQADRMRLGKLDLLTLTPKQRREIMGREIAMIFQEPASCLDPAEKVGEQLREAIPWSLFKGHFWQRIHWRNREARKLLHRVGIKNPHKVMHSYPYQLSDGICQKIMIAMAIAGQPRLLVADEPTTAMETTTAMQILRLLDKLNKLNNTAILLVSHDFRTLADLTDQVTVLYCGQTVESGQSKQVLENPNHPYTSALIDAVPNFRDGLIPKSRLPSLPGATPSLQHLPIGCRLGPRCPRAQRECVQQPPLRQFKGHYFACHYPLNWDENNG</sequence>
<keyword evidence="7 10" id="KW-0067">ATP-binding</keyword>
<dbReference type="NCBIfam" id="TIGR01727">
    <property type="entry name" value="oligo_HPY"/>
    <property type="match status" value="1"/>
</dbReference>
<dbReference type="CDD" id="cd03257">
    <property type="entry name" value="ABC_NikE_OppD_transporters"/>
    <property type="match status" value="1"/>
</dbReference>
<dbReference type="Pfam" id="PF00005">
    <property type="entry name" value="ABC_tran"/>
    <property type="match status" value="1"/>
</dbReference>
<dbReference type="RefSeq" id="WP_408622367.1">
    <property type="nucleotide sequence ID" value="NZ_JBEQCT010000001.1"/>
</dbReference>
<comment type="similarity">
    <text evidence="2">Belongs to the ABC transporter superfamily.</text>
</comment>
<evidence type="ECO:0000256" key="7">
    <source>
        <dbReference type="ARBA" id="ARBA00022840"/>
    </source>
</evidence>
<dbReference type="InterPro" id="IPR013563">
    <property type="entry name" value="Oligopep_ABC_C"/>
</dbReference>
<dbReference type="Gene3D" id="3.40.50.300">
    <property type="entry name" value="P-loop containing nucleotide triphosphate hydrolases"/>
    <property type="match status" value="1"/>
</dbReference>
<proteinExistence type="inferred from homology"/>
<evidence type="ECO:0000256" key="8">
    <source>
        <dbReference type="ARBA" id="ARBA00023136"/>
    </source>
</evidence>
<name>A0ABW9G3J2_9GAMM</name>
<evidence type="ECO:0000256" key="6">
    <source>
        <dbReference type="ARBA" id="ARBA00022741"/>
    </source>
</evidence>
<evidence type="ECO:0000256" key="1">
    <source>
        <dbReference type="ARBA" id="ARBA00004417"/>
    </source>
</evidence>
<dbReference type="Pfam" id="PF08352">
    <property type="entry name" value="oligo_HPY"/>
    <property type="match status" value="1"/>
</dbReference>
<dbReference type="InterPro" id="IPR003593">
    <property type="entry name" value="AAA+_ATPase"/>
</dbReference>
<keyword evidence="4" id="KW-1003">Cell membrane</keyword>
<keyword evidence="6" id="KW-0547">Nucleotide-binding</keyword>
<keyword evidence="3" id="KW-0813">Transport</keyword>
<feature type="domain" description="ABC transporter" evidence="9">
    <location>
        <begin position="4"/>
        <end position="259"/>
    </location>
</feature>
<evidence type="ECO:0000256" key="2">
    <source>
        <dbReference type="ARBA" id="ARBA00005417"/>
    </source>
</evidence>
<evidence type="ECO:0000256" key="4">
    <source>
        <dbReference type="ARBA" id="ARBA00022475"/>
    </source>
</evidence>
<keyword evidence="8" id="KW-0472">Membrane</keyword>
<evidence type="ECO:0000256" key="5">
    <source>
        <dbReference type="ARBA" id="ARBA00022519"/>
    </source>
</evidence>
<evidence type="ECO:0000313" key="11">
    <source>
        <dbReference type="Proteomes" id="UP001629953"/>
    </source>
</evidence>
<accession>A0ABW9G3J2</accession>
<dbReference type="Proteomes" id="UP001629953">
    <property type="component" value="Unassembled WGS sequence"/>
</dbReference>
<keyword evidence="11" id="KW-1185">Reference proteome</keyword>
<dbReference type="SMART" id="SM00382">
    <property type="entry name" value="AAA"/>
    <property type="match status" value="1"/>
</dbReference>
<evidence type="ECO:0000256" key="3">
    <source>
        <dbReference type="ARBA" id="ARBA00022448"/>
    </source>
</evidence>
<keyword evidence="5" id="KW-0997">Cell inner membrane</keyword>
<dbReference type="InterPro" id="IPR027417">
    <property type="entry name" value="P-loop_NTPase"/>
</dbReference>
<gene>
    <name evidence="10" type="ORF">ABUE30_03980</name>
</gene>
<dbReference type="InterPro" id="IPR003439">
    <property type="entry name" value="ABC_transporter-like_ATP-bd"/>
</dbReference>
<organism evidence="10 11">
    <name type="scientific">Celerinatantimonas yamalensis</name>
    <dbReference type="NCBI Taxonomy" id="559956"/>
    <lineage>
        <taxon>Bacteria</taxon>
        <taxon>Pseudomonadati</taxon>
        <taxon>Pseudomonadota</taxon>
        <taxon>Gammaproteobacteria</taxon>
        <taxon>Celerinatantimonadaceae</taxon>
        <taxon>Celerinatantimonas</taxon>
    </lineage>
</organism>
<evidence type="ECO:0000313" key="10">
    <source>
        <dbReference type="EMBL" id="MFM2484230.1"/>
    </source>
</evidence>
<dbReference type="PANTHER" id="PTHR43297">
    <property type="entry name" value="OLIGOPEPTIDE TRANSPORT ATP-BINDING PROTEIN APPD"/>
    <property type="match status" value="1"/>
</dbReference>
<reference evidence="10 11" key="1">
    <citation type="journal article" date="2013" name="Int. J. Syst. Evol. Microbiol.">
        <title>Celerinatantimonas yamalensis sp. nov., a cold-adapted diazotrophic bacterium from a cold permafrost brine.</title>
        <authorList>
            <person name="Shcherbakova V."/>
            <person name="Chuvilskaya N."/>
            <person name="Rivkina E."/>
            <person name="Demidov N."/>
            <person name="Uchaeva V."/>
            <person name="Suetin S."/>
            <person name="Suzina N."/>
            <person name="Gilichinsky D."/>
        </authorList>
    </citation>
    <scope>NUCLEOTIDE SEQUENCE [LARGE SCALE GENOMIC DNA]</scope>
    <source>
        <strain evidence="10 11">C7</strain>
    </source>
</reference>
<evidence type="ECO:0000259" key="9">
    <source>
        <dbReference type="PROSITE" id="PS50893"/>
    </source>
</evidence>
<dbReference type="PROSITE" id="PS50893">
    <property type="entry name" value="ABC_TRANSPORTER_2"/>
    <property type="match status" value="1"/>
</dbReference>
<dbReference type="EMBL" id="JBEQCT010000001">
    <property type="protein sequence ID" value="MFM2484230.1"/>
    <property type="molecule type" value="Genomic_DNA"/>
</dbReference>
<dbReference type="SUPFAM" id="SSF52540">
    <property type="entry name" value="P-loop containing nucleoside triphosphate hydrolases"/>
    <property type="match status" value="1"/>
</dbReference>
<dbReference type="PANTHER" id="PTHR43297:SF4">
    <property type="entry name" value="PUTRESCINE EXPORT SYSTEM ATP-BINDING PROTEIN SAPD"/>
    <property type="match status" value="1"/>
</dbReference>
<dbReference type="InterPro" id="IPR050388">
    <property type="entry name" value="ABC_Ni/Peptide_Import"/>
</dbReference>